<keyword evidence="1" id="KW-0175">Coiled coil</keyword>
<dbReference type="EMBL" id="MFFM01000009">
    <property type="protein sequence ID" value="OGF14031.1"/>
    <property type="molecule type" value="Genomic_DNA"/>
</dbReference>
<organism evidence="2 3">
    <name type="scientific">Candidatus Edwardsbacteria bacterium GWF2_54_11</name>
    <dbReference type="NCBI Taxonomy" id="1817851"/>
    <lineage>
        <taxon>Bacteria</taxon>
        <taxon>Candidatus Edwardsiibacteriota</taxon>
    </lineage>
</organism>
<feature type="coiled-coil region" evidence="1">
    <location>
        <begin position="14"/>
        <end position="87"/>
    </location>
</feature>
<gene>
    <name evidence="2" type="ORF">A2024_05720</name>
</gene>
<dbReference type="Proteomes" id="UP000177230">
    <property type="component" value="Unassembled WGS sequence"/>
</dbReference>
<accession>A0A1F5RJ11</accession>
<reference evidence="2 3" key="1">
    <citation type="journal article" date="2016" name="Nat. Commun.">
        <title>Thousands of microbial genomes shed light on interconnected biogeochemical processes in an aquifer system.</title>
        <authorList>
            <person name="Anantharaman K."/>
            <person name="Brown C.T."/>
            <person name="Hug L.A."/>
            <person name="Sharon I."/>
            <person name="Castelle C.J."/>
            <person name="Probst A.J."/>
            <person name="Thomas B.C."/>
            <person name="Singh A."/>
            <person name="Wilkins M.J."/>
            <person name="Karaoz U."/>
            <person name="Brodie E.L."/>
            <person name="Williams K.H."/>
            <person name="Hubbard S.S."/>
            <person name="Banfield J.F."/>
        </authorList>
    </citation>
    <scope>NUCLEOTIDE SEQUENCE [LARGE SCALE GENOMIC DNA]</scope>
</reference>
<dbReference type="InterPro" id="IPR019219">
    <property type="entry name" value="DUF2130"/>
</dbReference>
<sequence>MLPYDKWLEVVGVYEEQQKHKKQLEIELGKAKEQSKKLAEEQKKYRAQEKVLRTQFKQKMQLERNRIKKTENRLKEKESLLKKKLENKYAKQQTTLRKRFERDKKSALGKIKAQGIKIGSEQEKAKTAKLKKLLDDLKTKQAASEFKLKQQFQREQDTLRKRFERDKQIELKRVRSEAIAKGIAKQKARTDKVTSLMDKIRKDRDEANERVKQLEEMIKKGTTPQLEGFDFEKLFSDQLKKKFPNDDIKSTGKKGDVIQTVKVETKTVGKIIYECKKTRDFKNQYIDQIIRDKAKVIVNYGVIVTWASKENKQGFWIEKDIFIVHPYGVLDIASFLRETLVQVFTLNITKSEFATKGKALLDFMQSEDFRNRIQDSINKSREAYEVLRKEVKTHVNTWKKRTKIYDSIHKNTGIIQGTVRHVLLHGKIPEKLPEETVFPALPIAIEKINSNENK</sequence>
<evidence type="ECO:0000313" key="3">
    <source>
        <dbReference type="Proteomes" id="UP000177230"/>
    </source>
</evidence>
<comment type="caution">
    <text evidence="2">The sequence shown here is derived from an EMBL/GenBank/DDBJ whole genome shotgun (WGS) entry which is preliminary data.</text>
</comment>
<evidence type="ECO:0000256" key="1">
    <source>
        <dbReference type="SAM" id="Coils"/>
    </source>
</evidence>
<dbReference type="AlphaFoldDB" id="A0A1F5RJ11"/>
<evidence type="ECO:0008006" key="4">
    <source>
        <dbReference type="Google" id="ProtNLM"/>
    </source>
</evidence>
<dbReference type="Pfam" id="PF09903">
    <property type="entry name" value="DUF2130"/>
    <property type="match status" value="1"/>
</dbReference>
<protein>
    <recommendedName>
        <fullName evidence="4">Restriction endonuclease type IV Mrr domain-containing protein</fullName>
    </recommendedName>
</protein>
<evidence type="ECO:0000313" key="2">
    <source>
        <dbReference type="EMBL" id="OGF14031.1"/>
    </source>
</evidence>
<name>A0A1F5RJ11_9BACT</name>
<proteinExistence type="predicted"/>